<dbReference type="Proteomes" id="UP000298234">
    <property type="component" value="Unassembled WGS sequence"/>
</dbReference>
<protein>
    <recommendedName>
        <fullName evidence="3">Gp64</fullName>
    </recommendedName>
</protein>
<comment type="caution">
    <text evidence="1">The sequence shown here is derived from an EMBL/GenBank/DDBJ whole genome shotgun (WGS) entry which is preliminary data.</text>
</comment>
<evidence type="ECO:0008006" key="3">
    <source>
        <dbReference type="Google" id="ProtNLM"/>
    </source>
</evidence>
<sequence>MWVEIPDGVYSASRKRGGGGIVFYERTREIDATVFRIARIATVKRQLITAVEVDAFIPEMHRARMPKSDPRWVEPGVFRTKAYVYRNQKCRALGQFLESGARQVDLREEA</sequence>
<dbReference type="AlphaFoldDB" id="A0AAX2RMC2"/>
<dbReference type="RefSeq" id="WP_081083950.1">
    <property type="nucleotide sequence ID" value="NZ_LPLA01000039.1"/>
</dbReference>
<evidence type="ECO:0000313" key="1">
    <source>
        <dbReference type="EMBL" id="TEU43208.1"/>
    </source>
</evidence>
<proteinExistence type="predicted"/>
<gene>
    <name evidence="1" type="ORF">E3D37_23955</name>
</gene>
<dbReference type="EMBL" id="SNSQ01000029">
    <property type="protein sequence ID" value="TEU43208.1"/>
    <property type="molecule type" value="Genomic_DNA"/>
</dbReference>
<evidence type="ECO:0000313" key="2">
    <source>
        <dbReference type="Proteomes" id="UP000298234"/>
    </source>
</evidence>
<accession>A0AAX2RMC2</accession>
<name>A0AAX2RMC2_BURCE</name>
<reference evidence="1 2" key="1">
    <citation type="submission" date="2019-03" db="EMBL/GenBank/DDBJ databases">
        <title>Burkholderia cepacia outbreak.</title>
        <authorList>
            <person name="Farzana R."/>
            <person name="Walsh T.R."/>
        </authorList>
    </citation>
    <scope>NUCLEOTIDE SEQUENCE [LARGE SCALE GENOMIC DNA]</scope>
    <source>
        <strain evidence="2">d13</strain>
    </source>
</reference>
<organism evidence="1 2">
    <name type="scientific">Burkholderia cepacia</name>
    <name type="common">Pseudomonas cepacia</name>
    <dbReference type="NCBI Taxonomy" id="292"/>
    <lineage>
        <taxon>Bacteria</taxon>
        <taxon>Pseudomonadati</taxon>
        <taxon>Pseudomonadota</taxon>
        <taxon>Betaproteobacteria</taxon>
        <taxon>Burkholderiales</taxon>
        <taxon>Burkholderiaceae</taxon>
        <taxon>Burkholderia</taxon>
        <taxon>Burkholderia cepacia complex</taxon>
    </lineage>
</organism>